<dbReference type="AlphaFoldDB" id="A0A841PLJ7"/>
<feature type="transmembrane region" description="Helical" evidence="2">
    <location>
        <begin position="852"/>
        <end position="870"/>
    </location>
</feature>
<feature type="compositionally biased region" description="Basic and acidic residues" evidence="1">
    <location>
        <begin position="1038"/>
        <end position="1061"/>
    </location>
</feature>
<feature type="transmembrane region" description="Helical" evidence="2">
    <location>
        <begin position="985"/>
        <end position="1011"/>
    </location>
</feature>
<feature type="transmembrane region" description="Helical" evidence="2">
    <location>
        <begin position="908"/>
        <end position="933"/>
    </location>
</feature>
<feature type="transmembrane region" description="Helical" evidence="2">
    <location>
        <begin position="954"/>
        <end position="973"/>
    </location>
</feature>
<dbReference type="Proteomes" id="UP000568839">
    <property type="component" value="Unassembled WGS sequence"/>
</dbReference>
<feature type="transmembrane region" description="Helical" evidence="2">
    <location>
        <begin position="462"/>
        <end position="485"/>
    </location>
</feature>
<dbReference type="Gene3D" id="1.20.1640.10">
    <property type="entry name" value="Multidrug efflux transporter AcrB transmembrane domain"/>
    <property type="match status" value="2"/>
</dbReference>
<proteinExistence type="predicted"/>
<evidence type="ECO:0000256" key="1">
    <source>
        <dbReference type="SAM" id="MobiDB-lite"/>
    </source>
</evidence>
<feature type="transmembrane region" description="Helical" evidence="2">
    <location>
        <begin position="385"/>
        <end position="410"/>
    </location>
</feature>
<dbReference type="InterPro" id="IPR001036">
    <property type="entry name" value="Acrflvin-R"/>
</dbReference>
<feature type="transmembrane region" description="Helical" evidence="2">
    <location>
        <begin position="333"/>
        <end position="352"/>
    </location>
</feature>
<protein>
    <submittedName>
        <fullName evidence="3">HAE1 family hydrophobic/amphiphilic exporter-1</fullName>
    </submittedName>
</protein>
<keyword evidence="4" id="KW-1185">Reference proteome</keyword>
<dbReference type="PRINTS" id="PR00702">
    <property type="entry name" value="ACRIFLAVINRP"/>
</dbReference>
<dbReference type="InterPro" id="IPR027463">
    <property type="entry name" value="AcrB_DN_DC_subdom"/>
</dbReference>
<dbReference type="EMBL" id="JACHHJ010000002">
    <property type="protein sequence ID" value="MBB6449640.1"/>
    <property type="molecule type" value="Genomic_DNA"/>
</dbReference>
<feature type="compositionally biased region" description="Basic and acidic residues" evidence="1">
    <location>
        <begin position="1068"/>
        <end position="1094"/>
    </location>
</feature>
<dbReference type="SUPFAM" id="SSF82693">
    <property type="entry name" value="Multidrug efflux transporter AcrB pore domain, PN1, PN2, PC1 and PC2 subdomains"/>
    <property type="match status" value="3"/>
</dbReference>
<feature type="region of interest" description="Disordered" evidence="1">
    <location>
        <begin position="1038"/>
        <end position="1101"/>
    </location>
</feature>
<dbReference type="PANTHER" id="PTHR32063:SF0">
    <property type="entry name" value="SWARMING MOTILITY PROTEIN SWRC"/>
    <property type="match status" value="1"/>
</dbReference>
<organism evidence="3 4">
    <name type="scientific">Geomicrobium halophilum</name>
    <dbReference type="NCBI Taxonomy" id="549000"/>
    <lineage>
        <taxon>Bacteria</taxon>
        <taxon>Bacillati</taxon>
        <taxon>Bacillota</taxon>
        <taxon>Bacilli</taxon>
        <taxon>Bacillales</taxon>
        <taxon>Geomicrobium</taxon>
    </lineage>
</organism>
<keyword evidence="2" id="KW-0812">Transmembrane</keyword>
<evidence type="ECO:0000256" key="2">
    <source>
        <dbReference type="SAM" id="Phobius"/>
    </source>
</evidence>
<dbReference type="Pfam" id="PF00873">
    <property type="entry name" value="ACR_tran"/>
    <property type="match status" value="1"/>
</dbReference>
<keyword evidence="2" id="KW-0472">Membrane</keyword>
<name>A0A841PLJ7_9BACL</name>
<dbReference type="Gene3D" id="3.30.2090.10">
    <property type="entry name" value="Multidrug efflux transporter AcrB TolC docking domain, DN and DC subdomains"/>
    <property type="match status" value="2"/>
</dbReference>
<dbReference type="Gene3D" id="3.30.70.1430">
    <property type="entry name" value="Multidrug efflux transporter AcrB pore domain"/>
    <property type="match status" value="2"/>
</dbReference>
<feature type="transmembrane region" description="Helical" evidence="2">
    <location>
        <begin position="522"/>
        <end position="539"/>
    </location>
</feature>
<dbReference type="GO" id="GO:0005886">
    <property type="term" value="C:plasma membrane"/>
    <property type="evidence" value="ECO:0007669"/>
    <property type="project" value="TreeGrafter"/>
</dbReference>
<dbReference type="RefSeq" id="WP_184403632.1">
    <property type="nucleotide sequence ID" value="NZ_JACHHJ010000002.1"/>
</dbReference>
<dbReference type="PANTHER" id="PTHR32063">
    <property type="match status" value="1"/>
</dbReference>
<sequence>MKVSNFSIKKPKFTIVIMLLLLIIGAVSLTRLPLQLFPDIEPPVAAVATSYQGAGPEEVLNDVTEELEGELAATSGLQDMTSQSSEGSSIIILEFSQDTSIDDVETDIVSTITQADLPDDAGQPSFMQFDPSMFPSMQLAVSANGQDVSDFQDDALDLQQELSRIDGVADIDEAGSLTELYEVELIQDELNDANMTQSDVVDMIQGHDIAVPGGIVEDDERSITTRVLSELTNQEDLEELVISQNPETGEEITLNDVANISFTTEDGDTITRANQNAAMQFSVMEESDANTTQVEQAFNDELTELLQEDAYDDLSVVTLYSEGEFIQDAVDNVAVMLVAGGALAMLVLFAFLRNLKTPFIIGLSMPFSIIVTFSLFYFAGMSLNMLTLGGLALGIGMLLDNSIVVIENIYRHLSMRKSPKQAAYEGTKEVGAAITASTLTTVAVFLPVVFITGLVGDLFTPLALAVSFSILASLAVALTVVPMIASRVLSMPSEDTEEERQRSSRLLNFVEKGAKWALRRRIVVVIITLLLFAIGSYGLTTAGLEFMPDADEGSFMVEVEHDFGTQLNQTEETVAEIEEEIDNHPEIENYMSTIGSSAMEGGGNFTSESNIAEVMINLVPVNDRDMNTIEFSEMVESDLENIDTDAEIDVNVMSQAAMGDPNTFVFSINDPDRERLEETADDLVEELEEESEINQVDTSLEETAPELQVLIDEDDARAEGLVPAQIAESVNEQTMGVTATTIQSNESSLYEVNVRGEDELTESVENFESLTIQNEDGENIPLSDVADIEEGEEPATIERADMIPSVEFDVVYGSAYNLGDISTLVDDVVSDYGLDDEAEYAVGGDQEMLDDALGSMALAFVLGVIFIYLVMVAQFESFKYPFVIMFTVPFFVIGVTLALTVTQTPVSVVALIGILVLTGIVINNAIVLVDYVNQKKEQGMRTYDALITAVKDRVRPILIMAISTILAVTPLSLGIGEGAEIQQPMAIVVIGGLISSTFLTLFVIPVIYSFLDPETRNMNKKYLTPEGNIIYARDLSPKMNKENVEDPPSEDLHEYEQKEAGVEETAEEETKDHTSAPESSEEHSPKDQNEKDDHLSEDEIVDVLEEIIRRRKRDK</sequence>
<reference evidence="3 4" key="1">
    <citation type="submission" date="2020-08" db="EMBL/GenBank/DDBJ databases">
        <title>Genomic Encyclopedia of Type Strains, Phase IV (KMG-IV): sequencing the most valuable type-strain genomes for metagenomic binning, comparative biology and taxonomic classification.</title>
        <authorList>
            <person name="Goeker M."/>
        </authorList>
    </citation>
    <scope>NUCLEOTIDE SEQUENCE [LARGE SCALE GENOMIC DNA]</scope>
    <source>
        <strain evidence="3 4">DSM 21769</strain>
    </source>
</reference>
<evidence type="ECO:0000313" key="4">
    <source>
        <dbReference type="Proteomes" id="UP000568839"/>
    </source>
</evidence>
<dbReference type="SUPFAM" id="SSF82714">
    <property type="entry name" value="Multidrug efflux transporter AcrB TolC docking domain, DN and DC subdomains"/>
    <property type="match status" value="2"/>
</dbReference>
<accession>A0A841PLJ7</accession>
<gene>
    <name evidence="3" type="ORF">HNR44_001618</name>
</gene>
<dbReference type="SUPFAM" id="SSF82866">
    <property type="entry name" value="Multidrug efflux transporter AcrB transmembrane domain"/>
    <property type="match status" value="2"/>
</dbReference>
<feature type="transmembrane region" description="Helical" evidence="2">
    <location>
        <begin position="359"/>
        <end position="379"/>
    </location>
</feature>
<dbReference type="Gene3D" id="3.30.70.1320">
    <property type="entry name" value="Multidrug efflux transporter AcrB pore domain like"/>
    <property type="match status" value="1"/>
</dbReference>
<keyword evidence="2" id="KW-1133">Transmembrane helix</keyword>
<feature type="transmembrane region" description="Helical" evidence="2">
    <location>
        <begin position="430"/>
        <end position="456"/>
    </location>
</feature>
<evidence type="ECO:0000313" key="3">
    <source>
        <dbReference type="EMBL" id="MBB6449640.1"/>
    </source>
</evidence>
<dbReference type="Gene3D" id="3.30.70.1440">
    <property type="entry name" value="Multidrug efflux transporter AcrB pore domain"/>
    <property type="match status" value="1"/>
</dbReference>
<feature type="transmembrane region" description="Helical" evidence="2">
    <location>
        <begin position="882"/>
        <end position="902"/>
    </location>
</feature>
<comment type="caution">
    <text evidence="3">The sequence shown here is derived from an EMBL/GenBank/DDBJ whole genome shotgun (WGS) entry which is preliminary data.</text>
</comment>
<dbReference type="GO" id="GO:0042910">
    <property type="term" value="F:xenobiotic transmembrane transporter activity"/>
    <property type="evidence" value="ECO:0007669"/>
    <property type="project" value="TreeGrafter"/>
</dbReference>